<proteinExistence type="predicted"/>
<name>A0ABP6RYZ7_9PSEU</name>
<sequence>MTHPQPDDAPGRTEPPTATPGAHEAPGQPDAPTLYEFLTRLVTSPDAQAAFDADPRATLDHAGLGDMSATDVLHASSLVLDYAPVEIADEYGRSLQSSVEKFAASTQHVAINELHPAQPHEQEVTELSMLPPHNTPAPAPADDAEQNINEETNVNIEQTDSHNLVNVHDVLSGNEILSGNEVNVGNVVGDTTSSAFAGGDSIVGTVGDVAFGGINEVTNTVDTTVNTVGNVAGGSADLSVVDDLTGALPVGGDAASVDAGALSGVAGGALDAVGGVASDVPVAGDIAGPAVDTVGGVAGGAVGTVEGVAGGAVDTVGGIAGGAVAGPVGDVASALPAPADLPVVGDVAESLPVEDVASHLPAPSDLPVVGDIAGPAVEDVAGAATSALPLDGLL</sequence>
<dbReference type="InterPro" id="IPR049709">
    <property type="entry name" value="IniB-like_N"/>
</dbReference>
<dbReference type="Proteomes" id="UP001500483">
    <property type="component" value="Unassembled WGS sequence"/>
</dbReference>
<evidence type="ECO:0000313" key="2">
    <source>
        <dbReference type="EMBL" id="GAA3363846.1"/>
    </source>
</evidence>
<evidence type="ECO:0000313" key="3">
    <source>
        <dbReference type="Proteomes" id="UP001500483"/>
    </source>
</evidence>
<dbReference type="RefSeq" id="WP_344930662.1">
    <property type="nucleotide sequence ID" value="NZ_BAAAYK010000038.1"/>
</dbReference>
<feature type="compositionally biased region" description="Basic and acidic residues" evidence="1">
    <location>
        <begin position="1"/>
        <end position="11"/>
    </location>
</feature>
<comment type="caution">
    <text evidence="2">The sequence shown here is derived from an EMBL/GenBank/DDBJ whole genome shotgun (WGS) entry which is preliminary data.</text>
</comment>
<organism evidence="2 3">
    <name type="scientific">Saccharopolyspora gregorii</name>
    <dbReference type="NCBI Taxonomy" id="33914"/>
    <lineage>
        <taxon>Bacteria</taxon>
        <taxon>Bacillati</taxon>
        <taxon>Actinomycetota</taxon>
        <taxon>Actinomycetes</taxon>
        <taxon>Pseudonocardiales</taxon>
        <taxon>Pseudonocardiaceae</taxon>
        <taxon>Saccharopolyspora</taxon>
    </lineage>
</organism>
<protein>
    <submittedName>
        <fullName evidence="2">Uncharacterized protein</fullName>
    </submittedName>
</protein>
<dbReference type="EMBL" id="BAAAYK010000038">
    <property type="protein sequence ID" value="GAA3363846.1"/>
    <property type="molecule type" value="Genomic_DNA"/>
</dbReference>
<feature type="region of interest" description="Disordered" evidence="1">
    <location>
        <begin position="1"/>
        <end position="33"/>
    </location>
</feature>
<accession>A0ABP6RYZ7</accession>
<evidence type="ECO:0000256" key="1">
    <source>
        <dbReference type="SAM" id="MobiDB-lite"/>
    </source>
</evidence>
<keyword evidence="3" id="KW-1185">Reference proteome</keyword>
<dbReference type="NCBIfam" id="NF038175">
    <property type="entry name" value="IniB_NTERM"/>
    <property type="match status" value="1"/>
</dbReference>
<gene>
    <name evidence="2" type="ORF">GCM10020366_57360</name>
</gene>
<reference evidence="3" key="1">
    <citation type="journal article" date="2019" name="Int. J. Syst. Evol. Microbiol.">
        <title>The Global Catalogue of Microorganisms (GCM) 10K type strain sequencing project: providing services to taxonomists for standard genome sequencing and annotation.</title>
        <authorList>
            <consortium name="The Broad Institute Genomics Platform"/>
            <consortium name="The Broad Institute Genome Sequencing Center for Infectious Disease"/>
            <person name="Wu L."/>
            <person name="Ma J."/>
        </authorList>
    </citation>
    <scope>NUCLEOTIDE SEQUENCE [LARGE SCALE GENOMIC DNA]</scope>
    <source>
        <strain evidence="3">JCM 9687</strain>
    </source>
</reference>